<dbReference type="GO" id="GO:0006526">
    <property type="term" value="P:L-arginine biosynthetic process"/>
    <property type="evidence" value="ECO:0007669"/>
    <property type="project" value="UniProtKB-UniRule"/>
</dbReference>
<evidence type="ECO:0000256" key="4">
    <source>
        <dbReference type="ARBA" id="ARBA00022857"/>
    </source>
</evidence>
<comment type="catalytic activity">
    <reaction evidence="6 7">
        <text>N-acetyl-L-glutamate 5-semialdehyde + phosphate + NADP(+) = N-acetyl-L-glutamyl 5-phosphate + NADPH + H(+)</text>
        <dbReference type="Rhea" id="RHEA:21588"/>
        <dbReference type="ChEBI" id="CHEBI:15378"/>
        <dbReference type="ChEBI" id="CHEBI:29123"/>
        <dbReference type="ChEBI" id="CHEBI:43474"/>
        <dbReference type="ChEBI" id="CHEBI:57783"/>
        <dbReference type="ChEBI" id="CHEBI:57936"/>
        <dbReference type="ChEBI" id="CHEBI:58349"/>
        <dbReference type="EC" id="1.2.1.38"/>
    </reaction>
</comment>
<accession>A0A420WPS4</accession>
<dbReference type="OrthoDB" id="9801289at2"/>
<dbReference type="InterPro" id="IPR000534">
    <property type="entry name" value="Semialdehyde_DH_NAD-bd"/>
</dbReference>
<dbReference type="InterPro" id="IPR050085">
    <property type="entry name" value="AGPR"/>
</dbReference>
<evidence type="ECO:0000256" key="8">
    <source>
        <dbReference type="PROSITE-ProRule" id="PRU10010"/>
    </source>
</evidence>
<reference evidence="10 11" key="1">
    <citation type="submission" date="2018-10" db="EMBL/GenBank/DDBJ databases">
        <title>Comparative analysis of microorganisms from saline springs in Andes Mountain Range, Colombia.</title>
        <authorList>
            <person name="Rubin E."/>
        </authorList>
    </citation>
    <scope>NUCLEOTIDE SEQUENCE [LARGE SCALE GENOMIC DNA]</scope>
    <source>
        <strain evidence="10 11">USBA 36</strain>
    </source>
</reference>
<comment type="pathway">
    <text evidence="1 7">Amino-acid biosynthesis; L-arginine biosynthesis; N(2)-acetyl-L-ornithine from L-glutamate: step 3/4.</text>
</comment>
<evidence type="ECO:0000313" key="10">
    <source>
        <dbReference type="EMBL" id="RKQ73027.1"/>
    </source>
</evidence>
<dbReference type="GO" id="GO:0005737">
    <property type="term" value="C:cytoplasm"/>
    <property type="evidence" value="ECO:0007669"/>
    <property type="project" value="UniProtKB-SubCell"/>
</dbReference>
<comment type="subcellular location">
    <subcellularLocation>
        <location evidence="7">Cytoplasm</location>
    </subcellularLocation>
</comment>
<evidence type="ECO:0000256" key="6">
    <source>
        <dbReference type="ARBA" id="ARBA00050557"/>
    </source>
</evidence>
<dbReference type="SMART" id="SM00859">
    <property type="entry name" value="Semialdhyde_dh"/>
    <property type="match status" value="1"/>
</dbReference>
<comment type="caution">
    <text evidence="10">The sequence shown here is derived from an EMBL/GenBank/DDBJ whole genome shotgun (WGS) entry which is preliminary data.</text>
</comment>
<dbReference type="GO" id="GO:0070401">
    <property type="term" value="F:NADP+ binding"/>
    <property type="evidence" value="ECO:0007669"/>
    <property type="project" value="InterPro"/>
</dbReference>
<dbReference type="RefSeq" id="WP_121217734.1">
    <property type="nucleotide sequence ID" value="NZ_RBIG01000001.1"/>
</dbReference>
<comment type="similarity">
    <text evidence="7">Belongs to the NAGSA dehydrogenase family. Type 1 subfamily.</text>
</comment>
<evidence type="ECO:0000256" key="7">
    <source>
        <dbReference type="HAMAP-Rule" id="MF_00150"/>
    </source>
</evidence>
<dbReference type="AlphaFoldDB" id="A0A420WPS4"/>
<keyword evidence="7" id="KW-0963">Cytoplasm</keyword>
<feature type="domain" description="Semialdehyde dehydrogenase NAD-binding" evidence="9">
    <location>
        <begin position="9"/>
        <end position="146"/>
    </location>
</feature>
<protein>
    <recommendedName>
        <fullName evidence="7">N-acetyl-gamma-glutamyl-phosphate reductase</fullName>
        <shortName evidence="7">AGPR</shortName>
        <ecNumber evidence="7">1.2.1.38</ecNumber>
    </recommendedName>
    <alternativeName>
        <fullName evidence="7">N-acetyl-glutamate semialdehyde dehydrogenase</fullName>
        <shortName evidence="7">NAGSA dehydrogenase</shortName>
    </alternativeName>
</protein>
<dbReference type="FunFam" id="3.30.360.10:FF:000014">
    <property type="entry name" value="N-acetyl-gamma-glutamyl-phosphate reductase"/>
    <property type="match status" value="1"/>
</dbReference>
<dbReference type="Proteomes" id="UP000277424">
    <property type="component" value="Unassembled WGS sequence"/>
</dbReference>
<dbReference type="Pfam" id="PF01118">
    <property type="entry name" value="Semialdhyde_dh"/>
    <property type="match status" value="1"/>
</dbReference>
<keyword evidence="3 7" id="KW-0028">Amino-acid biosynthesis</keyword>
<keyword evidence="2 7" id="KW-0055">Arginine biosynthesis</keyword>
<dbReference type="GO" id="GO:0051287">
    <property type="term" value="F:NAD binding"/>
    <property type="evidence" value="ECO:0007669"/>
    <property type="project" value="InterPro"/>
</dbReference>
<organism evidence="10 11">
    <name type="scientific">Oceanibaculum indicum</name>
    <dbReference type="NCBI Taxonomy" id="526216"/>
    <lineage>
        <taxon>Bacteria</taxon>
        <taxon>Pseudomonadati</taxon>
        <taxon>Pseudomonadota</taxon>
        <taxon>Alphaproteobacteria</taxon>
        <taxon>Rhodospirillales</taxon>
        <taxon>Oceanibaculaceae</taxon>
        <taxon>Oceanibaculum</taxon>
    </lineage>
</organism>
<dbReference type="Gene3D" id="3.40.50.720">
    <property type="entry name" value="NAD(P)-binding Rossmann-like Domain"/>
    <property type="match status" value="1"/>
</dbReference>
<keyword evidence="4 7" id="KW-0521">NADP</keyword>
<dbReference type="InterPro" id="IPR000706">
    <property type="entry name" value="AGPR_type-1"/>
</dbReference>
<dbReference type="SUPFAM" id="SSF55347">
    <property type="entry name" value="Glyceraldehyde-3-phosphate dehydrogenase-like, C-terminal domain"/>
    <property type="match status" value="1"/>
</dbReference>
<dbReference type="GO" id="GO:0003942">
    <property type="term" value="F:N-acetyl-gamma-glutamyl-phosphate reductase activity"/>
    <property type="evidence" value="ECO:0007669"/>
    <property type="project" value="UniProtKB-UniRule"/>
</dbReference>
<dbReference type="CDD" id="cd23934">
    <property type="entry name" value="AGPR_1_C"/>
    <property type="match status" value="1"/>
</dbReference>
<name>A0A420WPS4_9PROT</name>
<dbReference type="EMBL" id="RBIG01000001">
    <property type="protein sequence ID" value="RKQ73027.1"/>
    <property type="molecule type" value="Genomic_DNA"/>
</dbReference>
<dbReference type="PANTHER" id="PTHR32338:SF10">
    <property type="entry name" value="N-ACETYL-GAMMA-GLUTAMYL-PHOSPHATE REDUCTASE, CHLOROPLASTIC-RELATED"/>
    <property type="match status" value="1"/>
</dbReference>
<feature type="active site" evidence="7 8">
    <location>
        <position position="154"/>
    </location>
</feature>
<evidence type="ECO:0000256" key="3">
    <source>
        <dbReference type="ARBA" id="ARBA00022605"/>
    </source>
</evidence>
<dbReference type="CDD" id="cd17895">
    <property type="entry name" value="AGPR_1_N"/>
    <property type="match status" value="1"/>
</dbReference>
<evidence type="ECO:0000259" key="9">
    <source>
        <dbReference type="SMART" id="SM00859"/>
    </source>
</evidence>
<dbReference type="NCBIfam" id="TIGR01850">
    <property type="entry name" value="argC"/>
    <property type="match status" value="1"/>
</dbReference>
<evidence type="ECO:0000256" key="1">
    <source>
        <dbReference type="ARBA" id="ARBA00004862"/>
    </source>
</evidence>
<dbReference type="InterPro" id="IPR058924">
    <property type="entry name" value="AGPR_dimerisation_dom"/>
</dbReference>
<dbReference type="PROSITE" id="PS01224">
    <property type="entry name" value="ARGC"/>
    <property type="match status" value="1"/>
</dbReference>
<dbReference type="SUPFAM" id="SSF51735">
    <property type="entry name" value="NAD(P)-binding Rossmann-fold domains"/>
    <property type="match status" value="1"/>
</dbReference>
<dbReference type="EC" id="1.2.1.38" evidence="7"/>
<sequence length="350" mass="37066">MTASSNHIRVGILGASGYTGAELIRLLAQHPSTRITLLTGDRAAGKPLGEVFPHLAYLDLPVLTKIEDADYSQCDLVFCALPHGTTQEVIAALPTHLKVVDLSADFRLHDVATYAEWYGHAHLAPDLQKEAVYGITELARDAVAKARLVANPGCYPTAAQLPLVPLVEAGLIDADDIVIDAKSGVSGAGRAAKEGSLFTEVTEGIHAYSVAKHRHAPEIEQGLTKAAGRPILVNFTPHLMPMSRGILSTTYVKLAGGASPADLREAIASRYQGEPFVRALPIGQVPATRHVRGSNHTLIGVVADRIKGRAIIVSAIDNLVKGASGQAVQNMNVMAGLPETTALMQPPMFP</sequence>
<dbReference type="HAMAP" id="MF_00150">
    <property type="entry name" value="ArgC_type1"/>
    <property type="match status" value="1"/>
</dbReference>
<dbReference type="PANTHER" id="PTHR32338">
    <property type="entry name" value="N-ACETYL-GAMMA-GLUTAMYL-PHOSPHATE REDUCTASE, CHLOROPLASTIC-RELATED-RELATED"/>
    <property type="match status" value="1"/>
</dbReference>
<comment type="function">
    <text evidence="7">Catalyzes the NADPH-dependent reduction of N-acetyl-5-glutamyl phosphate to yield N-acetyl-L-glutamate 5-semialdehyde.</text>
</comment>
<keyword evidence="5 7" id="KW-0560">Oxidoreductase</keyword>
<evidence type="ECO:0000313" key="11">
    <source>
        <dbReference type="Proteomes" id="UP000277424"/>
    </source>
</evidence>
<dbReference type="InterPro" id="IPR036291">
    <property type="entry name" value="NAD(P)-bd_dom_sf"/>
</dbReference>
<dbReference type="Pfam" id="PF22698">
    <property type="entry name" value="Semialdhyde_dhC_1"/>
    <property type="match status" value="1"/>
</dbReference>
<dbReference type="UniPathway" id="UPA00068">
    <property type="reaction ID" value="UER00108"/>
</dbReference>
<proteinExistence type="inferred from homology"/>
<gene>
    <name evidence="7" type="primary">argC</name>
    <name evidence="10" type="ORF">BCL74_0797</name>
</gene>
<evidence type="ECO:0000256" key="5">
    <source>
        <dbReference type="ARBA" id="ARBA00023002"/>
    </source>
</evidence>
<dbReference type="InterPro" id="IPR023013">
    <property type="entry name" value="AGPR_AS"/>
</dbReference>
<evidence type="ECO:0000256" key="2">
    <source>
        <dbReference type="ARBA" id="ARBA00022571"/>
    </source>
</evidence>
<dbReference type="Gene3D" id="3.30.360.10">
    <property type="entry name" value="Dihydrodipicolinate Reductase, domain 2"/>
    <property type="match status" value="1"/>
</dbReference>